<accession>A0ABU0MDX6</accession>
<evidence type="ECO:0000256" key="3">
    <source>
        <dbReference type="ARBA" id="ARBA00023125"/>
    </source>
</evidence>
<evidence type="ECO:0000259" key="5">
    <source>
        <dbReference type="PROSITE" id="PS50931"/>
    </source>
</evidence>
<comment type="similarity">
    <text evidence="1">Belongs to the LysR transcriptional regulatory family.</text>
</comment>
<dbReference type="Pfam" id="PF03466">
    <property type="entry name" value="LysR_substrate"/>
    <property type="match status" value="1"/>
</dbReference>
<proteinExistence type="inferred from homology"/>
<comment type="caution">
    <text evidence="6">The sequence shown here is derived from an EMBL/GenBank/DDBJ whole genome shotgun (WGS) entry which is preliminary data.</text>
</comment>
<dbReference type="Gene3D" id="1.10.10.10">
    <property type="entry name" value="Winged helix-like DNA-binding domain superfamily/Winged helix DNA-binding domain"/>
    <property type="match status" value="1"/>
</dbReference>
<dbReference type="InterPro" id="IPR000847">
    <property type="entry name" value="LysR_HTH_N"/>
</dbReference>
<reference evidence="6 7" key="1">
    <citation type="submission" date="2023-07" db="EMBL/GenBank/DDBJ databases">
        <title>Genomic Encyclopedia of Type Strains, Phase IV (KMG-IV): sequencing the most valuable type-strain genomes for metagenomic binning, comparative biology and taxonomic classification.</title>
        <authorList>
            <person name="Goeker M."/>
        </authorList>
    </citation>
    <scope>NUCLEOTIDE SEQUENCE [LARGE SCALE GENOMIC DNA]</scope>
    <source>
        <strain evidence="6 7">DSM 19922</strain>
    </source>
</reference>
<keyword evidence="4" id="KW-0804">Transcription</keyword>
<dbReference type="RefSeq" id="WP_209978360.1">
    <property type="nucleotide sequence ID" value="NZ_JAUSVU010000001.1"/>
</dbReference>
<name>A0ABU0MDX6_9PROT</name>
<dbReference type="SUPFAM" id="SSF46785">
    <property type="entry name" value="Winged helix' DNA-binding domain"/>
    <property type="match status" value="1"/>
</dbReference>
<feature type="domain" description="HTH lysR-type" evidence="5">
    <location>
        <begin position="11"/>
        <end position="67"/>
    </location>
</feature>
<organism evidence="6 7">
    <name type="scientific">Azospirillum picis</name>
    <dbReference type="NCBI Taxonomy" id="488438"/>
    <lineage>
        <taxon>Bacteria</taxon>
        <taxon>Pseudomonadati</taxon>
        <taxon>Pseudomonadota</taxon>
        <taxon>Alphaproteobacteria</taxon>
        <taxon>Rhodospirillales</taxon>
        <taxon>Azospirillaceae</taxon>
        <taxon>Azospirillum</taxon>
    </lineage>
</organism>
<keyword evidence="2" id="KW-0805">Transcription regulation</keyword>
<dbReference type="InterPro" id="IPR036390">
    <property type="entry name" value="WH_DNA-bd_sf"/>
</dbReference>
<evidence type="ECO:0000256" key="4">
    <source>
        <dbReference type="ARBA" id="ARBA00023163"/>
    </source>
</evidence>
<dbReference type="Proteomes" id="UP001244552">
    <property type="component" value="Unassembled WGS sequence"/>
</dbReference>
<sequence length="314" mass="34368">MHGMNGPLPSDLNLLLVLEALLAERHVSRAAMRLNRSQPAVSHALARLRDIFGDPLLVRGEGGLQPTARALQLAGPLAEALALVRSMVDPPTFDIGQCSRHFRLSLSDYGTAILLPPLVARLRKAAPLIDLSVVSYGRDRALAALIDGEIDLAVGVYPELAAAGRRDLMSDLLFRETFACLSDGAVQPGALSIERYLARPHVRVTVALEDDSEVDAALARLGHKRRIAIQIPHWSAAPDLVRGTDLVLTAAKRSLEALETGSLRCSEPPFRLAGFPFVQTWHRRREKDAPHRWLREEIALAARGSTGEREPRRS</sequence>
<dbReference type="EMBL" id="JAUSVU010000001">
    <property type="protein sequence ID" value="MDQ0531639.1"/>
    <property type="molecule type" value="Genomic_DNA"/>
</dbReference>
<dbReference type="SUPFAM" id="SSF53850">
    <property type="entry name" value="Periplasmic binding protein-like II"/>
    <property type="match status" value="1"/>
</dbReference>
<dbReference type="InterPro" id="IPR005119">
    <property type="entry name" value="LysR_subst-bd"/>
</dbReference>
<keyword evidence="3 6" id="KW-0238">DNA-binding</keyword>
<gene>
    <name evidence="6" type="ORF">QO018_000471</name>
</gene>
<dbReference type="PRINTS" id="PR00039">
    <property type="entry name" value="HTHLYSR"/>
</dbReference>
<evidence type="ECO:0000313" key="7">
    <source>
        <dbReference type="Proteomes" id="UP001244552"/>
    </source>
</evidence>
<dbReference type="GO" id="GO:0003677">
    <property type="term" value="F:DNA binding"/>
    <property type="evidence" value="ECO:0007669"/>
    <property type="project" value="UniProtKB-KW"/>
</dbReference>
<dbReference type="PROSITE" id="PS50931">
    <property type="entry name" value="HTH_LYSR"/>
    <property type="match status" value="1"/>
</dbReference>
<keyword evidence="7" id="KW-1185">Reference proteome</keyword>
<dbReference type="Pfam" id="PF00126">
    <property type="entry name" value="HTH_1"/>
    <property type="match status" value="1"/>
</dbReference>
<dbReference type="InterPro" id="IPR036388">
    <property type="entry name" value="WH-like_DNA-bd_sf"/>
</dbReference>
<protein>
    <submittedName>
        <fullName evidence="6">DNA-binding transcriptional LysR family regulator</fullName>
    </submittedName>
</protein>
<dbReference type="Gene3D" id="3.40.190.10">
    <property type="entry name" value="Periplasmic binding protein-like II"/>
    <property type="match status" value="2"/>
</dbReference>
<dbReference type="PANTHER" id="PTHR30118:SF15">
    <property type="entry name" value="TRANSCRIPTIONAL REGULATORY PROTEIN"/>
    <property type="match status" value="1"/>
</dbReference>
<dbReference type="InterPro" id="IPR050389">
    <property type="entry name" value="LysR-type_TF"/>
</dbReference>
<evidence type="ECO:0000313" key="6">
    <source>
        <dbReference type="EMBL" id="MDQ0531639.1"/>
    </source>
</evidence>
<evidence type="ECO:0000256" key="2">
    <source>
        <dbReference type="ARBA" id="ARBA00023015"/>
    </source>
</evidence>
<evidence type="ECO:0000256" key="1">
    <source>
        <dbReference type="ARBA" id="ARBA00009437"/>
    </source>
</evidence>
<dbReference type="PANTHER" id="PTHR30118">
    <property type="entry name" value="HTH-TYPE TRANSCRIPTIONAL REGULATOR LEUO-RELATED"/>
    <property type="match status" value="1"/>
</dbReference>